<evidence type="ECO:0000313" key="7">
    <source>
        <dbReference type="EMBL" id="KAF7839607.1"/>
    </source>
</evidence>
<proteinExistence type="predicted"/>
<sequence>MGVREKEFEWISKFVYVFSRNVIVMWSTPVLISLLTFGTTILLGVNLDAATVFTTTSIFKMLQELVRIFQQSMSSLTQAVISFGRLNRFIMSKEMGDDSMEMEEMGELRWRLKNGSKQSSSGSDAISIRHTHHSFEYCCDHFPESFCKIVACLEPFRFKRVTRTGRSKTFEGGSRWFNQQNRLNEMSGQEFRPVPDPTG</sequence>
<dbReference type="GO" id="GO:0005524">
    <property type="term" value="F:ATP binding"/>
    <property type="evidence" value="ECO:0007669"/>
    <property type="project" value="UniProtKB-KW"/>
</dbReference>
<evidence type="ECO:0000256" key="6">
    <source>
        <dbReference type="SAM" id="Phobius"/>
    </source>
</evidence>
<keyword evidence="5 6" id="KW-0472">Membrane</keyword>
<keyword evidence="2" id="KW-0547">Nucleotide-binding</keyword>
<reference evidence="7" key="1">
    <citation type="submission" date="2020-09" db="EMBL/GenBank/DDBJ databases">
        <title>Genome-Enabled Discovery of Anthraquinone Biosynthesis in Senna tora.</title>
        <authorList>
            <person name="Kang S.-H."/>
            <person name="Pandey R.P."/>
            <person name="Lee C.-M."/>
            <person name="Sim J.-S."/>
            <person name="Jeong J.-T."/>
            <person name="Choi B.-S."/>
            <person name="Jung M."/>
            <person name="Ginzburg D."/>
            <person name="Zhao K."/>
            <person name="Won S.Y."/>
            <person name="Oh T.-J."/>
            <person name="Yu Y."/>
            <person name="Kim N.-H."/>
            <person name="Lee O.R."/>
            <person name="Lee T.-H."/>
            <person name="Bashyal P."/>
            <person name="Kim T.-S."/>
            <person name="Lee W.-H."/>
            <person name="Kawkins C."/>
            <person name="Kim C.-K."/>
            <person name="Kim J.S."/>
            <person name="Ahn B.O."/>
            <person name="Rhee S.Y."/>
            <person name="Sohng J.K."/>
        </authorList>
    </citation>
    <scope>NUCLEOTIDE SEQUENCE</scope>
    <source>
        <tissue evidence="7">Leaf</tissue>
    </source>
</reference>
<dbReference type="GO" id="GO:0042626">
    <property type="term" value="F:ATPase-coupled transmembrane transporter activity"/>
    <property type="evidence" value="ECO:0007669"/>
    <property type="project" value="TreeGrafter"/>
</dbReference>
<keyword evidence="4 6" id="KW-1133">Transmembrane helix</keyword>
<dbReference type="PANTHER" id="PTHR24223">
    <property type="entry name" value="ATP-BINDING CASSETTE SUB-FAMILY C"/>
    <property type="match status" value="1"/>
</dbReference>
<dbReference type="InterPro" id="IPR050173">
    <property type="entry name" value="ABC_transporter_C-like"/>
</dbReference>
<dbReference type="PANTHER" id="PTHR24223:SF362">
    <property type="entry name" value="ABC TRANSPORTER C FAMILY MEMBER 4"/>
    <property type="match status" value="1"/>
</dbReference>
<organism evidence="7 8">
    <name type="scientific">Senna tora</name>
    <dbReference type="NCBI Taxonomy" id="362788"/>
    <lineage>
        <taxon>Eukaryota</taxon>
        <taxon>Viridiplantae</taxon>
        <taxon>Streptophyta</taxon>
        <taxon>Embryophyta</taxon>
        <taxon>Tracheophyta</taxon>
        <taxon>Spermatophyta</taxon>
        <taxon>Magnoliopsida</taxon>
        <taxon>eudicotyledons</taxon>
        <taxon>Gunneridae</taxon>
        <taxon>Pentapetalae</taxon>
        <taxon>rosids</taxon>
        <taxon>fabids</taxon>
        <taxon>Fabales</taxon>
        <taxon>Fabaceae</taxon>
        <taxon>Caesalpinioideae</taxon>
        <taxon>Cassia clade</taxon>
        <taxon>Senna</taxon>
    </lineage>
</organism>
<accession>A0A834X843</accession>
<evidence type="ECO:0000256" key="3">
    <source>
        <dbReference type="ARBA" id="ARBA00022840"/>
    </source>
</evidence>
<evidence type="ECO:0000256" key="2">
    <source>
        <dbReference type="ARBA" id="ARBA00022741"/>
    </source>
</evidence>
<dbReference type="EMBL" id="JAAIUW010000003">
    <property type="protein sequence ID" value="KAF7839607.1"/>
    <property type="molecule type" value="Genomic_DNA"/>
</dbReference>
<name>A0A834X843_9FABA</name>
<dbReference type="Proteomes" id="UP000634136">
    <property type="component" value="Unassembled WGS sequence"/>
</dbReference>
<keyword evidence="1 6" id="KW-0812">Transmembrane</keyword>
<dbReference type="GO" id="GO:0016020">
    <property type="term" value="C:membrane"/>
    <property type="evidence" value="ECO:0007669"/>
    <property type="project" value="InterPro"/>
</dbReference>
<keyword evidence="3" id="KW-0067">ATP-binding</keyword>
<protein>
    <submittedName>
        <fullName evidence="7">ABC transporter C family member 4</fullName>
    </submittedName>
</protein>
<keyword evidence="8" id="KW-1185">Reference proteome</keyword>
<gene>
    <name evidence="7" type="ORF">G2W53_008089</name>
</gene>
<dbReference type="AlphaFoldDB" id="A0A834X843"/>
<evidence type="ECO:0000313" key="8">
    <source>
        <dbReference type="Proteomes" id="UP000634136"/>
    </source>
</evidence>
<dbReference type="OrthoDB" id="1733227at2759"/>
<evidence type="ECO:0000256" key="1">
    <source>
        <dbReference type="ARBA" id="ARBA00022692"/>
    </source>
</evidence>
<comment type="caution">
    <text evidence="7">The sequence shown here is derived from an EMBL/GenBank/DDBJ whole genome shotgun (WGS) entry which is preliminary data.</text>
</comment>
<dbReference type="Gene3D" id="1.20.1560.10">
    <property type="entry name" value="ABC transporter type 1, transmembrane domain"/>
    <property type="match status" value="1"/>
</dbReference>
<evidence type="ECO:0000256" key="4">
    <source>
        <dbReference type="ARBA" id="ARBA00022989"/>
    </source>
</evidence>
<dbReference type="InterPro" id="IPR036640">
    <property type="entry name" value="ABC1_TM_sf"/>
</dbReference>
<feature type="transmembrane region" description="Helical" evidence="6">
    <location>
        <begin position="21"/>
        <end position="45"/>
    </location>
</feature>
<evidence type="ECO:0000256" key="5">
    <source>
        <dbReference type="ARBA" id="ARBA00023136"/>
    </source>
</evidence>